<gene>
    <name evidence="3" type="ORF">BAR1_06565</name>
</gene>
<evidence type="ECO:0000313" key="3">
    <source>
        <dbReference type="EMBL" id="AXX99724.1"/>
    </source>
</evidence>
<name>A0A347ULJ6_9RHOB</name>
<proteinExistence type="predicted"/>
<keyword evidence="1" id="KW-0732">Signal</keyword>
<dbReference type="EMBL" id="CP032125">
    <property type="protein sequence ID" value="AXX99724.1"/>
    <property type="molecule type" value="Genomic_DNA"/>
</dbReference>
<protein>
    <submittedName>
        <fullName evidence="3">Rhodanese-like domain-containing protein</fullName>
    </submittedName>
</protein>
<dbReference type="KEGG" id="pamo:BAR1_06565"/>
<organism evidence="3 4">
    <name type="scientific">Profundibacter amoris</name>
    <dbReference type="NCBI Taxonomy" id="2171755"/>
    <lineage>
        <taxon>Bacteria</taxon>
        <taxon>Pseudomonadati</taxon>
        <taxon>Pseudomonadota</taxon>
        <taxon>Alphaproteobacteria</taxon>
        <taxon>Rhodobacterales</taxon>
        <taxon>Paracoccaceae</taxon>
        <taxon>Profundibacter</taxon>
    </lineage>
</organism>
<dbReference type="InterPro" id="IPR036873">
    <property type="entry name" value="Rhodanese-like_dom_sf"/>
</dbReference>
<feature type="chain" id="PRO_5016709419" evidence="1">
    <location>
        <begin position="29"/>
        <end position="221"/>
    </location>
</feature>
<dbReference type="SUPFAM" id="SSF52821">
    <property type="entry name" value="Rhodanese/Cell cycle control phosphatase"/>
    <property type="match status" value="1"/>
</dbReference>
<dbReference type="Proteomes" id="UP000261704">
    <property type="component" value="Chromosome"/>
</dbReference>
<dbReference type="Pfam" id="PF00581">
    <property type="entry name" value="Rhodanese"/>
    <property type="match status" value="1"/>
</dbReference>
<dbReference type="AlphaFoldDB" id="A0A347ULJ6"/>
<accession>A0A347ULJ6</accession>
<evidence type="ECO:0000256" key="1">
    <source>
        <dbReference type="SAM" id="SignalP"/>
    </source>
</evidence>
<reference evidence="3 4" key="1">
    <citation type="submission" date="2018-09" db="EMBL/GenBank/DDBJ databases">
        <title>Profundibacter amoris BAR1 gen. nov., sp. nov., a new member of the Roseobacter clade isolated at Lokis Castle Vent Field on the Arctic Mid-Oceanic Ridge.</title>
        <authorList>
            <person name="Le Moine Bauer S."/>
            <person name="Sjoeberg A.G."/>
            <person name="L'Haridon S."/>
            <person name="Stokke R."/>
            <person name="Roalkvam I."/>
            <person name="Steen I.H."/>
            <person name="Dahle H."/>
        </authorList>
    </citation>
    <scope>NUCLEOTIDE SEQUENCE [LARGE SCALE GENOMIC DNA]</scope>
    <source>
        <strain evidence="3 4">BAR1</strain>
    </source>
</reference>
<sequence length="221" mass="24651">MLAGHKLATKLSTAVIATLFCGALQVTAQEVRITADIMDVEYTFNGNTYVISRNQDPNHRIPDDYAKTSRSCPKFCVQPMKVHEGVNTVGELELLSFLQEYVSTGKGFLIDSRTSDWHDKGTIPGAVNLPFNVFVPSEENVFFDSVMVMLGGKQSEFGEWEFTDPKELMLFCNGPWCGQSPTAIRNLLAINYPPEKLHYYRGGMQNWYGMGFSVEVPNSGS</sequence>
<feature type="signal peptide" evidence="1">
    <location>
        <begin position="1"/>
        <end position="28"/>
    </location>
</feature>
<evidence type="ECO:0000313" key="4">
    <source>
        <dbReference type="Proteomes" id="UP000261704"/>
    </source>
</evidence>
<dbReference type="CDD" id="cd00158">
    <property type="entry name" value="RHOD"/>
    <property type="match status" value="1"/>
</dbReference>
<dbReference type="PROSITE" id="PS50206">
    <property type="entry name" value="RHODANESE_3"/>
    <property type="match status" value="1"/>
</dbReference>
<dbReference type="SMART" id="SM00450">
    <property type="entry name" value="RHOD"/>
    <property type="match status" value="1"/>
</dbReference>
<dbReference type="Gene3D" id="3.40.250.10">
    <property type="entry name" value="Rhodanese-like domain"/>
    <property type="match status" value="1"/>
</dbReference>
<evidence type="ECO:0000259" key="2">
    <source>
        <dbReference type="PROSITE" id="PS50206"/>
    </source>
</evidence>
<dbReference type="InterPro" id="IPR001763">
    <property type="entry name" value="Rhodanese-like_dom"/>
</dbReference>
<dbReference type="OrthoDB" id="9784513at2"/>
<feature type="domain" description="Rhodanese" evidence="2">
    <location>
        <begin position="103"/>
        <end position="216"/>
    </location>
</feature>
<keyword evidence="4" id="KW-1185">Reference proteome</keyword>